<protein>
    <submittedName>
        <fullName evidence="1">Uncharacterized protein</fullName>
    </submittedName>
</protein>
<comment type="caution">
    <text evidence="1">The sequence shown here is derived from an EMBL/GenBank/DDBJ whole genome shotgun (WGS) entry which is preliminary data.</text>
</comment>
<name>A0A4Q8B6Q9_9ACTN</name>
<dbReference type="Proteomes" id="UP000294114">
    <property type="component" value="Unassembled WGS sequence"/>
</dbReference>
<evidence type="ECO:0000313" key="2">
    <source>
        <dbReference type="Proteomes" id="UP000294114"/>
    </source>
</evidence>
<reference evidence="1 2" key="1">
    <citation type="submission" date="2019-02" db="EMBL/GenBank/DDBJ databases">
        <title>Sequencing the genomes of 1000 actinobacteria strains.</title>
        <authorList>
            <person name="Klenk H.-P."/>
        </authorList>
    </citation>
    <scope>NUCLEOTIDE SEQUENCE [LARGE SCALE GENOMIC DNA]</scope>
    <source>
        <strain evidence="1 2">DSM 45612</strain>
    </source>
</reference>
<proteinExistence type="predicted"/>
<organism evidence="1 2">
    <name type="scientific">Micromonospora kangleipakensis</name>
    <dbReference type="NCBI Taxonomy" id="1077942"/>
    <lineage>
        <taxon>Bacteria</taxon>
        <taxon>Bacillati</taxon>
        <taxon>Actinomycetota</taxon>
        <taxon>Actinomycetes</taxon>
        <taxon>Micromonosporales</taxon>
        <taxon>Micromonosporaceae</taxon>
        <taxon>Micromonospora</taxon>
    </lineage>
</organism>
<dbReference type="RefSeq" id="WP_130331272.1">
    <property type="nucleotide sequence ID" value="NZ_SHLD01000001.1"/>
</dbReference>
<dbReference type="OrthoDB" id="3169091at2"/>
<evidence type="ECO:0000313" key="1">
    <source>
        <dbReference type="EMBL" id="RZU73058.1"/>
    </source>
</evidence>
<gene>
    <name evidence="1" type="ORF">EV384_1455</name>
</gene>
<sequence>MGWVADSQQVQIEARYRDFTVPDVGDDATDSDIIKVQRDIYGGIDAGNSAMIDVTAGSDTTIDAGLVEVLIS</sequence>
<accession>A0A4Q8B6Q9</accession>
<keyword evidence="2" id="KW-1185">Reference proteome</keyword>
<dbReference type="AlphaFoldDB" id="A0A4Q8B6Q9"/>
<dbReference type="EMBL" id="SHLD01000001">
    <property type="protein sequence ID" value="RZU73058.1"/>
    <property type="molecule type" value="Genomic_DNA"/>
</dbReference>